<dbReference type="InterPro" id="IPR051502">
    <property type="entry name" value="RLP_Defense_Trigger"/>
</dbReference>
<reference evidence="11" key="1">
    <citation type="submission" date="2023-08" db="EMBL/GenBank/DDBJ databases">
        <title>A de novo genome assembly of Solanum verrucosum Schlechtendal, a Mexican diploid species geographically isolated from the other diploid A-genome species in potato relatives.</title>
        <authorList>
            <person name="Hosaka K."/>
        </authorList>
    </citation>
    <scope>NUCLEOTIDE SEQUENCE</scope>
    <source>
        <tissue evidence="11">Young leaves</tissue>
    </source>
</reference>
<name>A0AAF0Q7L1_SOLVR</name>
<evidence type="ECO:0000256" key="6">
    <source>
        <dbReference type="ARBA" id="ARBA00022729"/>
    </source>
</evidence>
<dbReference type="Proteomes" id="UP001234989">
    <property type="component" value="Chromosome 3"/>
</dbReference>
<accession>A0AAF0Q7L1</accession>
<comment type="subcellular location">
    <subcellularLocation>
        <location evidence="1">Cell membrane</location>
    </subcellularLocation>
    <subcellularLocation>
        <location evidence="10">Endomembrane system</location>
        <topology evidence="10">Single-pass membrane protein</topology>
    </subcellularLocation>
</comment>
<dbReference type="GO" id="GO:0005886">
    <property type="term" value="C:plasma membrane"/>
    <property type="evidence" value="ECO:0007669"/>
    <property type="project" value="UniProtKB-SubCell"/>
</dbReference>
<sequence length="116" mass="13210">MVLIGKIPRDVGNLTFLISLDLSGNNLHGNLPQEMARLRRLKFLDLSFNNFRGEIPSWLGQNYSTDTKSYIVEQLRLCRKHKTICRNSLRQNVEHVAGNKSCSKPHIHILIALSVS</sequence>
<keyword evidence="7" id="KW-0677">Repeat</keyword>
<evidence type="ECO:0000256" key="2">
    <source>
        <dbReference type="ARBA" id="ARBA00009592"/>
    </source>
</evidence>
<keyword evidence="6" id="KW-0732">Signal</keyword>
<dbReference type="GO" id="GO:0012505">
    <property type="term" value="C:endomembrane system"/>
    <property type="evidence" value="ECO:0007669"/>
    <property type="project" value="UniProtKB-SubCell"/>
</dbReference>
<proteinExistence type="inferred from homology"/>
<keyword evidence="3" id="KW-1003">Cell membrane</keyword>
<keyword evidence="12" id="KW-1185">Reference proteome</keyword>
<evidence type="ECO:0000256" key="3">
    <source>
        <dbReference type="ARBA" id="ARBA00022475"/>
    </source>
</evidence>
<organism evidence="11 12">
    <name type="scientific">Solanum verrucosum</name>
    <dbReference type="NCBI Taxonomy" id="315347"/>
    <lineage>
        <taxon>Eukaryota</taxon>
        <taxon>Viridiplantae</taxon>
        <taxon>Streptophyta</taxon>
        <taxon>Embryophyta</taxon>
        <taxon>Tracheophyta</taxon>
        <taxon>Spermatophyta</taxon>
        <taxon>Magnoliopsida</taxon>
        <taxon>eudicotyledons</taxon>
        <taxon>Gunneridae</taxon>
        <taxon>Pentapetalae</taxon>
        <taxon>asterids</taxon>
        <taxon>lamiids</taxon>
        <taxon>Solanales</taxon>
        <taxon>Solanaceae</taxon>
        <taxon>Solanoideae</taxon>
        <taxon>Solaneae</taxon>
        <taxon>Solanum</taxon>
    </lineage>
</organism>
<evidence type="ECO:0000256" key="5">
    <source>
        <dbReference type="ARBA" id="ARBA00022692"/>
    </source>
</evidence>
<evidence type="ECO:0000256" key="8">
    <source>
        <dbReference type="ARBA" id="ARBA00022989"/>
    </source>
</evidence>
<evidence type="ECO:0000313" key="12">
    <source>
        <dbReference type="Proteomes" id="UP001234989"/>
    </source>
</evidence>
<keyword evidence="4" id="KW-0433">Leucine-rich repeat</keyword>
<dbReference type="EMBL" id="CP133614">
    <property type="protein sequence ID" value="WMV17848.1"/>
    <property type="molecule type" value="Genomic_DNA"/>
</dbReference>
<dbReference type="Gene3D" id="3.80.10.10">
    <property type="entry name" value="Ribonuclease Inhibitor"/>
    <property type="match status" value="1"/>
</dbReference>
<dbReference type="InterPro" id="IPR001611">
    <property type="entry name" value="Leu-rich_rpt"/>
</dbReference>
<comment type="similarity">
    <text evidence="2">Belongs to the RLP family.</text>
</comment>
<gene>
    <name evidence="11" type="ORF">MTR67_011233</name>
</gene>
<evidence type="ECO:0000256" key="7">
    <source>
        <dbReference type="ARBA" id="ARBA00022737"/>
    </source>
</evidence>
<dbReference type="PANTHER" id="PTHR48062:SF52">
    <property type="entry name" value="RECEPTOR-LIKE PROTEIN 8-RELATED"/>
    <property type="match status" value="1"/>
</dbReference>
<evidence type="ECO:0000256" key="9">
    <source>
        <dbReference type="ARBA" id="ARBA00023136"/>
    </source>
</evidence>
<evidence type="ECO:0000256" key="10">
    <source>
        <dbReference type="ARBA" id="ARBA00037847"/>
    </source>
</evidence>
<keyword evidence="8" id="KW-1133">Transmembrane helix</keyword>
<keyword evidence="5" id="KW-0812">Transmembrane</keyword>
<dbReference type="PANTHER" id="PTHR48062">
    <property type="entry name" value="RECEPTOR-LIKE PROTEIN 14"/>
    <property type="match status" value="1"/>
</dbReference>
<evidence type="ECO:0000313" key="11">
    <source>
        <dbReference type="EMBL" id="WMV17848.1"/>
    </source>
</evidence>
<dbReference type="Pfam" id="PF00560">
    <property type="entry name" value="LRR_1"/>
    <property type="match status" value="2"/>
</dbReference>
<dbReference type="SUPFAM" id="SSF52058">
    <property type="entry name" value="L domain-like"/>
    <property type="match status" value="1"/>
</dbReference>
<evidence type="ECO:0000256" key="1">
    <source>
        <dbReference type="ARBA" id="ARBA00004236"/>
    </source>
</evidence>
<keyword evidence="9" id="KW-0472">Membrane</keyword>
<dbReference type="AlphaFoldDB" id="A0AAF0Q7L1"/>
<evidence type="ECO:0000256" key="4">
    <source>
        <dbReference type="ARBA" id="ARBA00022614"/>
    </source>
</evidence>
<protein>
    <submittedName>
        <fullName evidence="11">Uncharacterized protein</fullName>
    </submittedName>
</protein>
<dbReference type="InterPro" id="IPR032675">
    <property type="entry name" value="LRR_dom_sf"/>
</dbReference>